<gene>
    <name evidence="4" type="ORF">QYE77_00390</name>
</gene>
<dbReference type="EMBL" id="JAUHMF010000001">
    <property type="protein sequence ID" value="MDT8896709.1"/>
    <property type="molecule type" value="Genomic_DNA"/>
</dbReference>
<keyword evidence="2" id="KW-0812">Transmembrane</keyword>
<dbReference type="InterPro" id="IPR025645">
    <property type="entry name" value="DUF4349"/>
</dbReference>
<name>A0ABU3NIN7_9CHLR</name>
<dbReference type="PROSITE" id="PS51257">
    <property type="entry name" value="PROKAR_LIPOPROTEIN"/>
    <property type="match status" value="1"/>
</dbReference>
<organism evidence="4 5">
    <name type="scientific">Thermanaerothrix solaris</name>
    <dbReference type="NCBI Taxonomy" id="3058434"/>
    <lineage>
        <taxon>Bacteria</taxon>
        <taxon>Bacillati</taxon>
        <taxon>Chloroflexota</taxon>
        <taxon>Anaerolineae</taxon>
        <taxon>Anaerolineales</taxon>
        <taxon>Anaerolineaceae</taxon>
        <taxon>Thermanaerothrix</taxon>
    </lineage>
</organism>
<proteinExistence type="predicted"/>
<evidence type="ECO:0000313" key="5">
    <source>
        <dbReference type="Proteomes" id="UP001254165"/>
    </source>
</evidence>
<feature type="coiled-coil region" evidence="1">
    <location>
        <begin position="166"/>
        <end position="230"/>
    </location>
</feature>
<evidence type="ECO:0000256" key="2">
    <source>
        <dbReference type="SAM" id="Phobius"/>
    </source>
</evidence>
<comment type="caution">
    <text evidence="4">The sequence shown here is derived from an EMBL/GenBank/DDBJ whole genome shotgun (WGS) entry which is preliminary data.</text>
</comment>
<feature type="domain" description="DUF4349" evidence="3">
    <location>
        <begin position="78"/>
        <end position="300"/>
    </location>
</feature>
<sequence>MKAQMRPIPMVVLILGLFVLLACAPKSVAPLESVAPGERGAANAGSIAAQPTMAPLAMDKMAYQGAVEVAPESPAGDRMVIRSAELSIVVGNPAQAMESIIRLASEMKGFVVSSSLYQTQTPEGAQVQEGTITIRVPAERLDEALGRIRALVENPDTDILSQNIYGQDVTKEYTDLQSRLRNLEDAAEQLRKIMDTATKPEEVLQIYNELRQVNEQIEVLKGQIKYYEESAAMSAITVTLRAKEAVAPITIGTWKPEGVARDAIRALIRAYQALVSGAIWLVLFCLPVALPIAIVGWLIWQGFRRWRRTRKQMPKSEAKPPES</sequence>
<keyword evidence="1" id="KW-0175">Coiled coil</keyword>
<protein>
    <submittedName>
        <fullName evidence="4">DUF4349 domain-containing protein</fullName>
    </submittedName>
</protein>
<evidence type="ECO:0000259" key="3">
    <source>
        <dbReference type="Pfam" id="PF14257"/>
    </source>
</evidence>
<evidence type="ECO:0000256" key="1">
    <source>
        <dbReference type="SAM" id="Coils"/>
    </source>
</evidence>
<dbReference type="RefSeq" id="WP_315623172.1">
    <property type="nucleotide sequence ID" value="NZ_JAUHMF010000001.1"/>
</dbReference>
<feature type="transmembrane region" description="Helical" evidence="2">
    <location>
        <begin position="278"/>
        <end position="300"/>
    </location>
</feature>
<reference evidence="4 5" key="1">
    <citation type="submission" date="2023-07" db="EMBL/GenBank/DDBJ databases">
        <title>Novel species of Thermanaerothrix with wide hydrolytic capabilities.</title>
        <authorList>
            <person name="Zayulina K.S."/>
            <person name="Podosokorskaya O.A."/>
            <person name="Elcheninov A.G."/>
        </authorList>
    </citation>
    <scope>NUCLEOTIDE SEQUENCE [LARGE SCALE GENOMIC DNA]</scope>
    <source>
        <strain evidence="4 5">4228-RoL</strain>
    </source>
</reference>
<dbReference type="Proteomes" id="UP001254165">
    <property type="component" value="Unassembled WGS sequence"/>
</dbReference>
<keyword evidence="2" id="KW-1133">Transmembrane helix</keyword>
<keyword evidence="5" id="KW-1185">Reference proteome</keyword>
<dbReference type="Pfam" id="PF14257">
    <property type="entry name" value="DUF4349"/>
    <property type="match status" value="1"/>
</dbReference>
<keyword evidence="2" id="KW-0472">Membrane</keyword>
<accession>A0ABU3NIN7</accession>
<evidence type="ECO:0000313" key="4">
    <source>
        <dbReference type="EMBL" id="MDT8896709.1"/>
    </source>
</evidence>